<comment type="caution">
    <text evidence="5">The sequence shown here is derived from an EMBL/GenBank/DDBJ whole genome shotgun (WGS) entry which is preliminary data.</text>
</comment>
<keyword evidence="2" id="KW-0812">Transmembrane</keyword>
<dbReference type="AlphaFoldDB" id="A0A8H3ZAT0"/>
<dbReference type="OrthoDB" id="10565679at2759"/>
<dbReference type="Proteomes" id="UP000447873">
    <property type="component" value="Unassembled WGS sequence"/>
</dbReference>
<evidence type="ECO:0000313" key="7">
    <source>
        <dbReference type="Proteomes" id="UP000490939"/>
    </source>
</evidence>
<keyword evidence="7" id="KW-1185">Reference proteome</keyword>
<proteinExistence type="predicted"/>
<keyword evidence="2" id="KW-1133">Transmembrane helix</keyword>
<dbReference type="EMBL" id="WNWS01000768">
    <property type="protein sequence ID" value="KAE9963875.1"/>
    <property type="molecule type" value="Genomic_DNA"/>
</dbReference>
<evidence type="ECO:0000313" key="3">
    <source>
        <dbReference type="EMBL" id="KAE9963875.1"/>
    </source>
</evidence>
<feature type="region of interest" description="Disordered" evidence="1">
    <location>
        <begin position="1"/>
        <end position="22"/>
    </location>
</feature>
<keyword evidence="2" id="KW-0472">Membrane</keyword>
<dbReference type="Proteomes" id="UP000433883">
    <property type="component" value="Unassembled WGS sequence"/>
</dbReference>
<dbReference type="EMBL" id="WNWQ01000749">
    <property type="protein sequence ID" value="KAE9964057.1"/>
    <property type="molecule type" value="Genomic_DNA"/>
</dbReference>
<evidence type="ECO:0000313" key="4">
    <source>
        <dbReference type="EMBL" id="KAE9964057.1"/>
    </source>
</evidence>
<evidence type="ECO:0000313" key="6">
    <source>
        <dbReference type="Proteomes" id="UP000447873"/>
    </source>
</evidence>
<name>A0A8H3ZAT0_VENIN</name>
<reference evidence="5 7" key="1">
    <citation type="submission" date="2019-07" db="EMBL/GenBank/DDBJ databases">
        <title>Venturia inaequalis Genome Resource.</title>
        <authorList>
            <person name="Lichtner F.J."/>
        </authorList>
    </citation>
    <scope>NUCLEOTIDE SEQUENCE [LARGE SCALE GENOMIC DNA]</scope>
    <source>
        <strain evidence="3 6">120213</strain>
        <strain evidence="4">Bline_iso_100314</strain>
        <strain evidence="5 7">DMI_063113</strain>
    </source>
</reference>
<evidence type="ECO:0000313" key="5">
    <source>
        <dbReference type="EMBL" id="KAE9985586.1"/>
    </source>
</evidence>
<accession>A0A8H3ZAT0</accession>
<gene>
    <name evidence="4" type="ORF">BLS_008675</name>
    <name evidence="5" type="ORF">EG327_004630</name>
    <name evidence="3" type="ORF">EG328_010969</name>
</gene>
<sequence length="111" mass="12544">MDMPPPVYKLKDDPEAQEPVTSETKAIANRRFDRIESNLAEERRCRNGCVLLFLAALIVTCAVWAMIGWHRLSLNQTVSYNQTALDNQTASYNQTAFYNQTVSDYGTAPIN</sequence>
<organism evidence="5 7">
    <name type="scientific">Venturia inaequalis</name>
    <name type="common">Apple scab fungus</name>
    <dbReference type="NCBI Taxonomy" id="5025"/>
    <lineage>
        <taxon>Eukaryota</taxon>
        <taxon>Fungi</taxon>
        <taxon>Dikarya</taxon>
        <taxon>Ascomycota</taxon>
        <taxon>Pezizomycotina</taxon>
        <taxon>Dothideomycetes</taxon>
        <taxon>Pleosporomycetidae</taxon>
        <taxon>Venturiales</taxon>
        <taxon>Venturiaceae</taxon>
        <taxon>Venturia</taxon>
    </lineage>
</organism>
<dbReference type="EMBL" id="WNWR01000274">
    <property type="protein sequence ID" value="KAE9985586.1"/>
    <property type="molecule type" value="Genomic_DNA"/>
</dbReference>
<evidence type="ECO:0000256" key="2">
    <source>
        <dbReference type="SAM" id="Phobius"/>
    </source>
</evidence>
<protein>
    <submittedName>
        <fullName evidence="5">Uncharacterized protein</fullName>
    </submittedName>
</protein>
<evidence type="ECO:0000256" key="1">
    <source>
        <dbReference type="SAM" id="MobiDB-lite"/>
    </source>
</evidence>
<feature type="transmembrane region" description="Helical" evidence="2">
    <location>
        <begin position="49"/>
        <end position="69"/>
    </location>
</feature>
<dbReference type="Proteomes" id="UP000490939">
    <property type="component" value="Unassembled WGS sequence"/>
</dbReference>